<evidence type="ECO:0000256" key="3">
    <source>
        <dbReference type="ARBA" id="ARBA00038366"/>
    </source>
</evidence>
<comment type="similarity">
    <text evidence="3">Belongs to the WD repeat AIP1 family.</text>
</comment>
<evidence type="ECO:0000256" key="1">
    <source>
        <dbReference type="ARBA" id="ARBA00022574"/>
    </source>
</evidence>
<dbReference type="GO" id="GO:0051015">
    <property type="term" value="F:actin filament binding"/>
    <property type="evidence" value="ECO:0007669"/>
    <property type="project" value="TreeGrafter"/>
</dbReference>
<dbReference type="EMBL" id="KN817531">
    <property type="protein sequence ID" value="KJA25501.1"/>
    <property type="molecule type" value="Genomic_DNA"/>
</dbReference>
<dbReference type="PANTHER" id="PTHR19856:SF0">
    <property type="entry name" value="WD REPEAT-CONTAINING PROTEIN 1"/>
    <property type="match status" value="1"/>
</dbReference>
<feature type="repeat" description="WD" evidence="4">
    <location>
        <begin position="52"/>
        <end position="93"/>
    </location>
</feature>
<feature type="repeat" description="WD" evidence="4">
    <location>
        <begin position="520"/>
        <end position="553"/>
    </location>
</feature>
<evidence type="ECO:0000259" key="5">
    <source>
        <dbReference type="Pfam" id="PF12894"/>
    </source>
</evidence>
<evidence type="ECO:0000313" key="6">
    <source>
        <dbReference type="EMBL" id="KJA25501.1"/>
    </source>
</evidence>
<dbReference type="GO" id="GO:0030864">
    <property type="term" value="C:cortical actin cytoskeleton"/>
    <property type="evidence" value="ECO:0007669"/>
    <property type="project" value="TreeGrafter"/>
</dbReference>
<dbReference type="InterPro" id="IPR001680">
    <property type="entry name" value="WD40_rpt"/>
</dbReference>
<dbReference type="InterPro" id="IPR019775">
    <property type="entry name" value="WD40_repeat_CS"/>
</dbReference>
<name>A0A0D2PA58_HYPSF</name>
<dbReference type="Proteomes" id="UP000054270">
    <property type="component" value="Unassembled WGS sequence"/>
</dbReference>
<dbReference type="PROSITE" id="PS50082">
    <property type="entry name" value="WD_REPEATS_2"/>
    <property type="match status" value="5"/>
</dbReference>
<evidence type="ECO:0000256" key="4">
    <source>
        <dbReference type="PROSITE-ProRule" id="PRU00221"/>
    </source>
</evidence>
<dbReference type="PROSITE" id="PS50294">
    <property type="entry name" value="WD_REPEATS_REGION"/>
    <property type="match status" value="2"/>
</dbReference>
<proteinExistence type="inferred from homology"/>
<dbReference type="InterPro" id="IPR024977">
    <property type="entry name" value="Apc4-like_WD40_dom"/>
</dbReference>
<gene>
    <name evidence="6" type="ORF">HYPSUDRAFT_37487</name>
</gene>
<dbReference type="InterPro" id="IPR015943">
    <property type="entry name" value="WD40/YVTN_repeat-like_dom_sf"/>
</dbReference>
<protein>
    <recommendedName>
        <fullName evidence="5">Anaphase-promoting complex subunit 4-like WD40 domain-containing protein</fullName>
    </recommendedName>
</protein>
<evidence type="ECO:0000313" key="7">
    <source>
        <dbReference type="Proteomes" id="UP000054270"/>
    </source>
</evidence>
<dbReference type="OMA" id="FYQGPPF"/>
<organism evidence="6 7">
    <name type="scientific">Hypholoma sublateritium (strain FD-334 SS-4)</name>
    <dbReference type="NCBI Taxonomy" id="945553"/>
    <lineage>
        <taxon>Eukaryota</taxon>
        <taxon>Fungi</taxon>
        <taxon>Dikarya</taxon>
        <taxon>Basidiomycota</taxon>
        <taxon>Agaricomycotina</taxon>
        <taxon>Agaricomycetes</taxon>
        <taxon>Agaricomycetidae</taxon>
        <taxon>Agaricales</taxon>
        <taxon>Agaricineae</taxon>
        <taxon>Strophariaceae</taxon>
        <taxon>Hypholoma</taxon>
    </lineage>
</organism>
<dbReference type="STRING" id="945553.A0A0D2PA58"/>
<dbReference type="AlphaFoldDB" id="A0A0D2PA58"/>
<keyword evidence="2" id="KW-0677">Repeat</keyword>
<evidence type="ECO:0000256" key="2">
    <source>
        <dbReference type="ARBA" id="ARBA00022737"/>
    </source>
</evidence>
<dbReference type="SMART" id="SM00320">
    <property type="entry name" value="WD40"/>
    <property type="match status" value="9"/>
</dbReference>
<feature type="repeat" description="WD" evidence="4">
    <location>
        <begin position="477"/>
        <end position="518"/>
    </location>
</feature>
<keyword evidence="1 4" id="KW-0853">WD repeat</keyword>
<reference evidence="7" key="1">
    <citation type="submission" date="2014-04" db="EMBL/GenBank/DDBJ databases">
        <title>Evolutionary Origins and Diversification of the Mycorrhizal Mutualists.</title>
        <authorList>
            <consortium name="DOE Joint Genome Institute"/>
            <consortium name="Mycorrhizal Genomics Consortium"/>
            <person name="Kohler A."/>
            <person name="Kuo A."/>
            <person name="Nagy L.G."/>
            <person name="Floudas D."/>
            <person name="Copeland A."/>
            <person name="Barry K.W."/>
            <person name="Cichocki N."/>
            <person name="Veneault-Fourrey C."/>
            <person name="LaButti K."/>
            <person name="Lindquist E.A."/>
            <person name="Lipzen A."/>
            <person name="Lundell T."/>
            <person name="Morin E."/>
            <person name="Murat C."/>
            <person name="Riley R."/>
            <person name="Ohm R."/>
            <person name="Sun H."/>
            <person name="Tunlid A."/>
            <person name="Henrissat B."/>
            <person name="Grigoriev I.V."/>
            <person name="Hibbett D.S."/>
            <person name="Martin F."/>
        </authorList>
    </citation>
    <scope>NUCLEOTIDE SEQUENCE [LARGE SCALE GENOMIC DNA]</scope>
    <source>
        <strain evidence="7">FD-334 SS-4</strain>
    </source>
</reference>
<dbReference type="PANTHER" id="PTHR19856">
    <property type="entry name" value="WD-REPEATCONTAINING PROTEIN WDR1"/>
    <property type="match status" value="1"/>
</dbReference>
<dbReference type="FunFam" id="2.130.10.10:FF:000167">
    <property type="entry name" value="Actin-interacting protein 1"/>
    <property type="match status" value="1"/>
</dbReference>
<dbReference type="Gene3D" id="2.130.10.10">
    <property type="entry name" value="YVTN repeat-like/Quinoprotein amine dehydrogenase"/>
    <property type="match status" value="2"/>
</dbReference>
<dbReference type="Pfam" id="PF12894">
    <property type="entry name" value="ANAPC4_WD40"/>
    <property type="match status" value="1"/>
</dbReference>
<dbReference type="GO" id="GO:0030042">
    <property type="term" value="P:actin filament depolymerization"/>
    <property type="evidence" value="ECO:0007669"/>
    <property type="project" value="TreeGrafter"/>
</dbReference>
<keyword evidence="7" id="KW-1185">Reference proteome</keyword>
<accession>A0A0D2PA58</accession>
<dbReference type="PROSITE" id="PS00678">
    <property type="entry name" value="WD_REPEATS_1"/>
    <property type="match status" value="1"/>
</dbReference>
<feature type="repeat" description="WD" evidence="4">
    <location>
        <begin position="227"/>
        <end position="268"/>
    </location>
</feature>
<sequence>MSYSRGALYPPNPVTARGTATKLSAAKDKVVYTSGRTVLIRDLKNPGLTTAYSGHIQNATVARLAPSGYYCASADVTGQVRVWDVVGGEQVLKGEYRVLSGRINDLAWDGESKRIIAVGDGKEKFGHAFMMDSGSSTGEIIGHSKVINAVAIRHQRPFRAATAGDDTSIIFHTGAPYKYERTIKTHTKFVQDVQYALSGDHFASVGSDAKIFLYDGKTGDTVAELTDSPHKGSIMACAWSPDSKQLLTSSADCTVKLWDASTQKAVTTWTVGSGLGHQQAGNTWSGQSDLVSLSMSGDLNIFDPRIADKPARVLSAPQRSVTAVAPSSSDTFVTGTADGRVYAYSSAKEECHGVGGEGHAGNVTGLATAPAGGKIYSVGFDDHVRELDSSEASYAPAAAPTTAQPKDIAVAADSTVFVVEIGAVEAFRANQRVFQTKPAFEPSAIAASGSLIAIGGEDRKVRLNEWDGKALKEIAVLEGNQGAVSRLAFSPDGKYLASGDSSGKLILFDPAGRKVVTTRWANHTARINSLSWTADSAHCASGSLDTHVYVWSVAKLMKNIAIKNAGPGGVNGVLWLDGGKGGVLVSAGFDGCVRTWKVTFHA</sequence>
<dbReference type="FunFam" id="2.130.10.10:FF:000102">
    <property type="entry name" value="Actin-interacting protein 1"/>
    <property type="match status" value="1"/>
</dbReference>
<feature type="repeat" description="WD" evidence="4">
    <location>
        <begin position="183"/>
        <end position="224"/>
    </location>
</feature>
<dbReference type="Pfam" id="PF00400">
    <property type="entry name" value="WD40"/>
    <property type="match status" value="4"/>
</dbReference>
<feature type="domain" description="Anaphase-promoting complex subunit 4-like WD40" evidence="5">
    <location>
        <begin position="450"/>
        <end position="534"/>
    </location>
</feature>
<dbReference type="SUPFAM" id="SSF50978">
    <property type="entry name" value="WD40 repeat-like"/>
    <property type="match status" value="2"/>
</dbReference>
<dbReference type="OrthoDB" id="2306at2759"/>
<dbReference type="InterPro" id="IPR036322">
    <property type="entry name" value="WD40_repeat_dom_sf"/>
</dbReference>